<sequence length="284" mass="33463">MSAAKQLIDEKIAKYHREEEAADVAVQDIIALYGQRKNNSYDLNMTENCETYEQFCNSLDYSEITRVYSKKESRLQQIKGKISKVMKSCNIKRKRLFSVEIFKKTMWSMCLFLSSTILIFDILYPMGVGLVSKIKKKFDEILTVKIKIEKNRKRDMDEYFGLSLKQRWFRDKRYIEKRIADGEDQKKLPSEMQTLLPGEFDSPYTPSYLETHFPKDVVAGRIRDEYLYLDDNSGVIFDEDIIAKDHIRYHKEPAMYTPYISDYVHYINVEMKAGKGPKLQALRL</sequence>
<evidence type="ECO:0000313" key="3">
    <source>
        <dbReference type="Proteomes" id="UP000269721"/>
    </source>
</evidence>
<dbReference type="AlphaFoldDB" id="A0A4P9W573"/>
<keyword evidence="1" id="KW-1133">Transmembrane helix</keyword>
<dbReference type="Proteomes" id="UP000269721">
    <property type="component" value="Unassembled WGS sequence"/>
</dbReference>
<keyword evidence="3" id="KW-1185">Reference proteome</keyword>
<protein>
    <submittedName>
        <fullName evidence="2">Uncharacterized protein</fullName>
    </submittedName>
</protein>
<reference evidence="3" key="1">
    <citation type="journal article" date="2018" name="Nat. Microbiol.">
        <title>Leveraging single-cell genomics to expand the fungal tree of life.</title>
        <authorList>
            <person name="Ahrendt S.R."/>
            <person name="Quandt C.A."/>
            <person name="Ciobanu D."/>
            <person name="Clum A."/>
            <person name="Salamov A."/>
            <person name="Andreopoulos B."/>
            <person name="Cheng J.F."/>
            <person name="Woyke T."/>
            <person name="Pelin A."/>
            <person name="Henrissat B."/>
            <person name="Reynolds N.K."/>
            <person name="Benny G.L."/>
            <person name="Smith M.E."/>
            <person name="James T.Y."/>
            <person name="Grigoriev I.V."/>
        </authorList>
    </citation>
    <scope>NUCLEOTIDE SEQUENCE [LARGE SCALE GENOMIC DNA]</scope>
</reference>
<gene>
    <name evidence="2" type="ORF">BDK51DRAFT_26755</name>
</gene>
<organism evidence="2 3">
    <name type="scientific">Blyttiomyces helicus</name>
    <dbReference type="NCBI Taxonomy" id="388810"/>
    <lineage>
        <taxon>Eukaryota</taxon>
        <taxon>Fungi</taxon>
        <taxon>Fungi incertae sedis</taxon>
        <taxon>Chytridiomycota</taxon>
        <taxon>Chytridiomycota incertae sedis</taxon>
        <taxon>Chytridiomycetes</taxon>
        <taxon>Chytridiomycetes incertae sedis</taxon>
        <taxon>Blyttiomyces</taxon>
    </lineage>
</organism>
<feature type="transmembrane region" description="Helical" evidence="1">
    <location>
        <begin position="106"/>
        <end position="131"/>
    </location>
</feature>
<evidence type="ECO:0000313" key="2">
    <source>
        <dbReference type="EMBL" id="RKO87384.1"/>
    </source>
</evidence>
<name>A0A4P9W573_9FUNG</name>
<accession>A0A4P9W573</accession>
<proteinExistence type="predicted"/>
<evidence type="ECO:0000256" key="1">
    <source>
        <dbReference type="SAM" id="Phobius"/>
    </source>
</evidence>
<dbReference type="EMBL" id="KZ997460">
    <property type="protein sequence ID" value="RKO87384.1"/>
    <property type="molecule type" value="Genomic_DNA"/>
</dbReference>
<keyword evidence="1" id="KW-0812">Transmembrane</keyword>
<keyword evidence="1" id="KW-0472">Membrane</keyword>